<organism evidence="2">
    <name type="scientific">bioreactor metagenome</name>
    <dbReference type="NCBI Taxonomy" id="1076179"/>
    <lineage>
        <taxon>unclassified sequences</taxon>
        <taxon>metagenomes</taxon>
        <taxon>ecological metagenomes</taxon>
    </lineage>
</organism>
<name>A0A645CYF1_9ZZZZ</name>
<proteinExistence type="predicted"/>
<dbReference type="EMBL" id="VSSQ01031151">
    <property type="protein sequence ID" value="MPM81937.1"/>
    <property type="molecule type" value="Genomic_DNA"/>
</dbReference>
<accession>A0A645CYF1</accession>
<reference evidence="2" key="1">
    <citation type="submission" date="2019-08" db="EMBL/GenBank/DDBJ databases">
        <authorList>
            <person name="Kucharzyk K."/>
            <person name="Murdoch R.W."/>
            <person name="Higgins S."/>
            <person name="Loffler F."/>
        </authorList>
    </citation>
    <scope>NUCLEOTIDE SEQUENCE</scope>
</reference>
<feature type="region of interest" description="Disordered" evidence="1">
    <location>
        <begin position="1"/>
        <end position="31"/>
    </location>
</feature>
<sequence length="31" mass="3768">MPRYRNIEIQPDGGESDYQDDEIYMDEEDMI</sequence>
<evidence type="ECO:0000256" key="1">
    <source>
        <dbReference type="SAM" id="MobiDB-lite"/>
    </source>
</evidence>
<evidence type="ECO:0000313" key="2">
    <source>
        <dbReference type="EMBL" id="MPM81937.1"/>
    </source>
</evidence>
<protein>
    <submittedName>
        <fullName evidence="2">Uncharacterized protein</fullName>
    </submittedName>
</protein>
<comment type="caution">
    <text evidence="2">The sequence shown here is derived from an EMBL/GenBank/DDBJ whole genome shotgun (WGS) entry which is preliminary data.</text>
</comment>
<feature type="compositionally biased region" description="Acidic residues" evidence="1">
    <location>
        <begin position="14"/>
        <end position="31"/>
    </location>
</feature>
<gene>
    <name evidence="2" type="ORF">SDC9_128995</name>
</gene>
<dbReference type="AlphaFoldDB" id="A0A645CYF1"/>